<evidence type="ECO:0000256" key="1">
    <source>
        <dbReference type="SAM" id="MobiDB-lite"/>
    </source>
</evidence>
<feature type="compositionally biased region" description="Acidic residues" evidence="1">
    <location>
        <begin position="67"/>
        <end position="80"/>
    </location>
</feature>
<reference evidence="2" key="1">
    <citation type="submission" date="2014-11" db="EMBL/GenBank/DDBJ databases">
        <authorList>
            <person name="Otto D Thomas"/>
            <person name="Naeem Raeece"/>
        </authorList>
    </citation>
    <scope>NUCLEOTIDE SEQUENCE</scope>
</reference>
<organism evidence="2">
    <name type="scientific">Chromera velia CCMP2878</name>
    <dbReference type="NCBI Taxonomy" id="1169474"/>
    <lineage>
        <taxon>Eukaryota</taxon>
        <taxon>Sar</taxon>
        <taxon>Alveolata</taxon>
        <taxon>Colpodellida</taxon>
        <taxon>Chromeraceae</taxon>
        <taxon>Chromera</taxon>
    </lineage>
</organism>
<feature type="compositionally biased region" description="Pro residues" evidence="1">
    <location>
        <begin position="218"/>
        <end position="228"/>
    </location>
</feature>
<name>A0A0G4G7P1_9ALVE</name>
<feature type="compositionally biased region" description="Acidic residues" evidence="1">
    <location>
        <begin position="89"/>
        <end position="109"/>
    </location>
</feature>
<feature type="compositionally biased region" description="Polar residues" evidence="1">
    <location>
        <begin position="50"/>
        <end position="66"/>
    </location>
</feature>
<evidence type="ECO:0000313" key="2">
    <source>
        <dbReference type="EMBL" id="CEM24429.1"/>
    </source>
</evidence>
<dbReference type="VEuPathDB" id="CryptoDB:Cvel_20561"/>
<accession>A0A0G4G7P1</accession>
<feature type="compositionally biased region" description="Basic and acidic residues" evidence="1">
    <location>
        <begin position="253"/>
        <end position="305"/>
    </location>
</feature>
<feature type="compositionally biased region" description="Low complexity" evidence="1">
    <location>
        <begin position="157"/>
        <end position="172"/>
    </location>
</feature>
<protein>
    <submittedName>
        <fullName evidence="2">Uncharacterized protein</fullName>
    </submittedName>
</protein>
<gene>
    <name evidence="2" type="ORF">Cvel_20561</name>
</gene>
<feature type="compositionally biased region" description="Gly residues" evidence="1">
    <location>
        <begin position="173"/>
        <end position="182"/>
    </location>
</feature>
<feature type="compositionally biased region" description="Basic residues" evidence="1">
    <location>
        <begin position="117"/>
        <end position="127"/>
    </location>
</feature>
<sequence>MAKGGESGEEADSSEPPSLVDSQSENSSSDDERVRRDNVNNARNKPGAQSRAQSPPATPLQEQTAPQEDEMESDEDEEDMPSLKASGSEEGEGTCDDMPELEASEDNADSSDSGQPVRKKDKRSKGKGKTENLKMKPGFLNRKKEDTAAKANGGGATDPSSSAAAAARATSSGGPGATGGAGPSTSSYSHVGGEKFDARPKAAPKPQTAPNTGGGTQPPGPRVSPPRPAQSAGSNAQARAAAAGGVSQPGPSEAEKRREREEKRRKREVERERQAAEKREAERRRREILEAEERKRAEDSLWKTA</sequence>
<proteinExistence type="predicted"/>
<dbReference type="AlphaFoldDB" id="A0A0G4G7P1"/>
<feature type="compositionally biased region" description="Low complexity" evidence="1">
    <location>
        <begin position="229"/>
        <end position="248"/>
    </location>
</feature>
<feature type="region of interest" description="Disordered" evidence="1">
    <location>
        <begin position="1"/>
        <end position="305"/>
    </location>
</feature>
<feature type="compositionally biased region" description="Low complexity" evidence="1">
    <location>
        <begin position="14"/>
        <end position="27"/>
    </location>
</feature>
<dbReference type="EMBL" id="CDMZ01000944">
    <property type="protein sequence ID" value="CEM24429.1"/>
    <property type="molecule type" value="Genomic_DNA"/>
</dbReference>